<dbReference type="Pfam" id="PF00488">
    <property type="entry name" value="MutS_V"/>
    <property type="match status" value="1"/>
</dbReference>
<feature type="transmembrane region" description="Helical" evidence="4">
    <location>
        <begin position="232"/>
        <end position="250"/>
    </location>
</feature>
<dbReference type="GO" id="GO:0006298">
    <property type="term" value="P:mismatch repair"/>
    <property type="evidence" value="ECO:0007669"/>
    <property type="project" value="InterPro"/>
</dbReference>
<protein>
    <recommendedName>
        <fullName evidence="5">DNA mismatch repair proteins mutS family domain-containing protein</fullName>
    </recommendedName>
</protein>
<dbReference type="EMBL" id="MN740887">
    <property type="protein sequence ID" value="QHU16620.1"/>
    <property type="molecule type" value="Genomic_DNA"/>
</dbReference>
<dbReference type="InterPro" id="IPR045076">
    <property type="entry name" value="MutS"/>
</dbReference>
<evidence type="ECO:0000256" key="3">
    <source>
        <dbReference type="ARBA" id="ARBA00023125"/>
    </source>
</evidence>
<dbReference type="Gene3D" id="3.40.50.300">
    <property type="entry name" value="P-loop containing nucleotide triphosphate hydrolases"/>
    <property type="match status" value="1"/>
</dbReference>
<keyword evidence="2" id="KW-0067">ATP-binding</keyword>
<feature type="transmembrane region" description="Helical" evidence="4">
    <location>
        <begin position="170"/>
        <end position="191"/>
    </location>
</feature>
<evidence type="ECO:0000313" key="6">
    <source>
        <dbReference type="EMBL" id="QHU16620.1"/>
    </source>
</evidence>
<evidence type="ECO:0000256" key="4">
    <source>
        <dbReference type="SAM" id="Phobius"/>
    </source>
</evidence>
<dbReference type="GO" id="GO:0030983">
    <property type="term" value="F:mismatched DNA binding"/>
    <property type="evidence" value="ECO:0007669"/>
    <property type="project" value="InterPro"/>
</dbReference>
<evidence type="ECO:0000256" key="1">
    <source>
        <dbReference type="ARBA" id="ARBA00022741"/>
    </source>
</evidence>
<dbReference type="PANTHER" id="PTHR11361">
    <property type="entry name" value="DNA MISMATCH REPAIR PROTEIN MUTS FAMILY MEMBER"/>
    <property type="match status" value="1"/>
</dbReference>
<dbReference type="GO" id="GO:0005524">
    <property type="term" value="F:ATP binding"/>
    <property type="evidence" value="ECO:0007669"/>
    <property type="project" value="UniProtKB-KW"/>
</dbReference>
<keyword evidence="1" id="KW-0547">Nucleotide-binding</keyword>
<sequence>MFAGICEILQNPITNDSINIEKNIRNKENMVHNFKLPIQYLDKSQLYSLSDTVSNDLELISVENEKQKSMYHYLFKPTHEFAEKLIPEWKKYYTTNIDYLNDTKSVIENMDTLHSKTDAYTLECSKIKEIWMETKCNTEFLPKYNYIEWDMIKHFNQSPKLLQLLSYVQLSSPLISFILPFMLLFFPFIILKFQGIPITFHGYVEVLKSIAKHHFIGKALSTGMGQMSFDKIIYLVVMGGFYILQIYQNITMCSKMYHNMKSINEHLCLLRNYIKHSIHKMENFVSINKEYTCYSAFCKDISQHANTLQHFYTLIENIEPFGMTFKKVNEMGYLLKCYYELYSNQDYEEALLFSFGFEGYMNNLSGVAENLRDNVVSYARFDVSGNCKLEKQYYPPLMNENPVKNDCSFDKNMIISSPNAGGKTTMIKTTTINIIFTQQLGCGFYQSCVINPYTHIHSYLNIPDTSGRDSLFQAESRRCKEIIDIIQESKPDSRHFCIFDELYSGTNPKEATKSAYAFLLYLAKYSHVNFMLTTHYVEICKKFKKSNCIENYKMNVEILENGALKYTYKLKRGVSKIQGAIKILEQMNYPTEIINSVKNYSQNKM</sequence>
<keyword evidence="4" id="KW-0812">Transmembrane</keyword>
<keyword evidence="4" id="KW-0472">Membrane</keyword>
<evidence type="ECO:0000259" key="5">
    <source>
        <dbReference type="SMART" id="SM00534"/>
    </source>
</evidence>
<name>A0A6C0KIV6_9ZZZZ</name>
<dbReference type="SMART" id="SM00534">
    <property type="entry name" value="MUTSac"/>
    <property type="match status" value="1"/>
</dbReference>
<dbReference type="SUPFAM" id="SSF52540">
    <property type="entry name" value="P-loop containing nucleoside triphosphate hydrolases"/>
    <property type="match status" value="1"/>
</dbReference>
<feature type="domain" description="DNA mismatch repair proteins mutS family" evidence="5">
    <location>
        <begin position="410"/>
        <end position="602"/>
    </location>
</feature>
<evidence type="ECO:0000256" key="2">
    <source>
        <dbReference type="ARBA" id="ARBA00022840"/>
    </source>
</evidence>
<keyword evidence="4" id="KW-1133">Transmembrane helix</keyword>
<dbReference type="GO" id="GO:0140664">
    <property type="term" value="F:ATP-dependent DNA damage sensor activity"/>
    <property type="evidence" value="ECO:0007669"/>
    <property type="project" value="InterPro"/>
</dbReference>
<accession>A0A6C0KIV6</accession>
<dbReference type="InterPro" id="IPR000432">
    <property type="entry name" value="DNA_mismatch_repair_MutS_C"/>
</dbReference>
<dbReference type="PANTHER" id="PTHR11361:SF34">
    <property type="entry name" value="DNA MISMATCH REPAIR PROTEIN MSH1, MITOCHONDRIAL"/>
    <property type="match status" value="1"/>
</dbReference>
<dbReference type="InterPro" id="IPR027417">
    <property type="entry name" value="P-loop_NTPase"/>
</dbReference>
<reference evidence="6" key="1">
    <citation type="journal article" date="2020" name="Nature">
        <title>Giant virus diversity and host interactions through global metagenomics.</title>
        <authorList>
            <person name="Schulz F."/>
            <person name="Roux S."/>
            <person name="Paez-Espino D."/>
            <person name="Jungbluth S."/>
            <person name="Walsh D.A."/>
            <person name="Denef V.J."/>
            <person name="McMahon K.D."/>
            <person name="Konstantinidis K.T."/>
            <person name="Eloe-Fadrosh E.A."/>
            <person name="Kyrpides N.C."/>
            <person name="Woyke T."/>
        </authorList>
    </citation>
    <scope>NUCLEOTIDE SEQUENCE</scope>
    <source>
        <strain evidence="6">GVMAG-S-3300012000-53</strain>
    </source>
</reference>
<keyword evidence="3" id="KW-0238">DNA-binding</keyword>
<dbReference type="AlphaFoldDB" id="A0A6C0KIV6"/>
<proteinExistence type="predicted"/>
<organism evidence="6">
    <name type="scientific">viral metagenome</name>
    <dbReference type="NCBI Taxonomy" id="1070528"/>
    <lineage>
        <taxon>unclassified sequences</taxon>
        <taxon>metagenomes</taxon>
        <taxon>organismal metagenomes</taxon>
    </lineage>
</organism>